<gene>
    <name evidence="1" type="ORF">EPA93_43690</name>
</gene>
<dbReference type="AlphaFoldDB" id="A0A4P6K3Y0"/>
<evidence type="ECO:0000313" key="1">
    <source>
        <dbReference type="EMBL" id="QBD82510.1"/>
    </source>
</evidence>
<dbReference type="RefSeq" id="WP_129893579.1">
    <property type="nucleotide sequence ID" value="NZ_CP035758.1"/>
</dbReference>
<protein>
    <submittedName>
        <fullName evidence="1">Uncharacterized protein</fullName>
    </submittedName>
</protein>
<organism evidence="1 2">
    <name type="scientific">Ktedonosporobacter rubrisoli</name>
    <dbReference type="NCBI Taxonomy" id="2509675"/>
    <lineage>
        <taxon>Bacteria</taxon>
        <taxon>Bacillati</taxon>
        <taxon>Chloroflexota</taxon>
        <taxon>Ktedonobacteria</taxon>
        <taxon>Ktedonobacterales</taxon>
        <taxon>Ktedonosporobacteraceae</taxon>
        <taxon>Ktedonosporobacter</taxon>
    </lineage>
</organism>
<sequence>MTDQTDLLHVEFTPQGGIHIWGKASPLKTRLVEWISQEQPGYIDHSASWLSLRPRNSGRSEKYDLLIAQIQKTAYGLILTDINGLQVSLSAQDVLELVDWVCERREDFEQIALRIQAQGHSS</sequence>
<keyword evidence="2" id="KW-1185">Reference proteome</keyword>
<name>A0A4P6K3Y0_KTERU</name>
<reference evidence="1 2" key="1">
    <citation type="submission" date="2019-01" db="EMBL/GenBank/DDBJ databases">
        <title>Ktedonosporobacter rubrisoli SCAWS-G2.</title>
        <authorList>
            <person name="Huang Y."/>
            <person name="Yan B."/>
        </authorList>
    </citation>
    <scope>NUCLEOTIDE SEQUENCE [LARGE SCALE GENOMIC DNA]</scope>
    <source>
        <strain evidence="1 2">SCAWS-G2</strain>
    </source>
</reference>
<accession>A0A4P6K3Y0</accession>
<evidence type="ECO:0000313" key="2">
    <source>
        <dbReference type="Proteomes" id="UP000290365"/>
    </source>
</evidence>
<proteinExistence type="predicted"/>
<dbReference type="KEGG" id="kbs:EPA93_43690"/>
<dbReference type="EMBL" id="CP035758">
    <property type="protein sequence ID" value="QBD82510.1"/>
    <property type="molecule type" value="Genomic_DNA"/>
</dbReference>
<dbReference type="Proteomes" id="UP000290365">
    <property type="component" value="Chromosome"/>
</dbReference>